<dbReference type="GO" id="GO:0007229">
    <property type="term" value="P:integrin-mediated signaling pathway"/>
    <property type="evidence" value="ECO:0007669"/>
    <property type="project" value="TreeGrafter"/>
</dbReference>
<dbReference type="GO" id="GO:0008305">
    <property type="term" value="C:integrin complex"/>
    <property type="evidence" value="ECO:0007669"/>
    <property type="project" value="TreeGrafter"/>
</dbReference>
<proteinExistence type="predicted"/>
<reference evidence="5" key="3">
    <citation type="submission" date="2025-09" db="UniProtKB">
        <authorList>
            <consortium name="Ensembl"/>
        </authorList>
    </citation>
    <scope>IDENTIFICATION</scope>
</reference>
<evidence type="ECO:0000313" key="5">
    <source>
        <dbReference type="Ensembl" id="ENSHHUP00000015913.1"/>
    </source>
</evidence>
<dbReference type="GO" id="GO:0005178">
    <property type="term" value="F:integrin binding"/>
    <property type="evidence" value="ECO:0007669"/>
    <property type="project" value="TreeGrafter"/>
</dbReference>
<dbReference type="GO" id="GO:0005925">
    <property type="term" value="C:focal adhesion"/>
    <property type="evidence" value="ECO:0007669"/>
    <property type="project" value="TreeGrafter"/>
</dbReference>
<dbReference type="Pfam" id="PF08725">
    <property type="entry name" value="Integrin_b_cyt"/>
    <property type="match status" value="1"/>
</dbReference>
<name>A0A4W5KFW1_9TELE</name>
<protein>
    <recommendedName>
        <fullName evidence="4">Integrin beta subunit cytoplasmic domain-containing protein</fullName>
    </recommendedName>
</protein>
<dbReference type="GeneTree" id="ENSGT01150000286983"/>
<reference evidence="5" key="2">
    <citation type="submission" date="2025-08" db="UniProtKB">
        <authorList>
            <consortium name="Ensembl"/>
        </authorList>
    </citation>
    <scope>IDENTIFICATION</scope>
</reference>
<dbReference type="InterPro" id="IPR015812">
    <property type="entry name" value="Integrin_bsu"/>
</dbReference>
<dbReference type="Ensembl" id="ENSHHUT00000016472.1">
    <property type="protein sequence ID" value="ENSHHUP00000015913.1"/>
    <property type="gene ID" value="ENSHHUG00000009902.1"/>
</dbReference>
<evidence type="ECO:0000256" key="1">
    <source>
        <dbReference type="ARBA" id="ARBA00023157"/>
    </source>
</evidence>
<accession>A0A4W5KFW1</accession>
<dbReference type="PANTHER" id="PTHR10082">
    <property type="entry name" value="INTEGRIN BETA SUBUNIT"/>
    <property type="match status" value="1"/>
</dbReference>
<dbReference type="GO" id="GO:0007159">
    <property type="term" value="P:leukocyte cell-cell adhesion"/>
    <property type="evidence" value="ECO:0007669"/>
    <property type="project" value="TreeGrafter"/>
</dbReference>
<reference evidence="6" key="1">
    <citation type="submission" date="2018-06" db="EMBL/GenBank/DDBJ databases">
        <title>Genome assembly of Danube salmon.</title>
        <authorList>
            <person name="Macqueen D.J."/>
            <person name="Gundappa M.K."/>
        </authorList>
    </citation>
    <scope>NUCLEOTIDE SEQUENCE [LARGE SCALE GENOMIC DNA]</scope>
</reference>
<dbReference type="GO" id="GO:0007160">
    <property type="term" value="P:cell-matrix adhesion"/>
    <property type="evidence" value="ECO:0007669"/>
    <property type="project" value="TreeGrafter"/>
</dbReference>
<dbReference type="SMART" id="SM01241">
    <property type="entry name" value="Integrin_b_cyt"/>
    <property type="match status" value="1"/>
</dbReference>
<keyword evidence="1" id="KW-1015">Disulfide bond</keyword>
<evidence type="ECO:0000313" key="6">
    <source>
        <dbReference type="Proteomes" id="UP000314982"/>
    </source>
</evidence>
<dbReference type="Proteomes" id="UP000314982">
    <property type="component" value="Unassembled WGS sequence"/>
</dbReference>
<dbReference type="InterPro" id="IPR014836">
    <property type="entry name" value="Integrin_bsu_cyt_dom"/>
</dbReference>
<dbReference type="GO" id="GO:0001540">
    <property type="term" value="F:amyloid-beta binding"/>
    <property type="evidence" value="ECO:0007669"/>
    <property type="project" value="TreeGrafter"/>
</dbReference>
<dbReference type="GO" id="GO:0030593">
    <property type="term" value="P:neutrophil chemotaxis"/>
    <property type="evidence" value="ECO:0007669"/>
    <property type="project" value="TreeGrafter"/>
</dbReference>
<feature type="transmembrane region" description="Helical" evidence="3">
    <location>
        <begin position="18"/>
        <end position="43"/>
    </location>
</feature>
<organism evidence="5 6">
    <name type="scientific">Hucho hucho</name>
    <name type="common">huchen</name>
    <dbReference type="NCBI Taxonomy" id="62062"/>
    <lineage>
        <taxon>Eukaryota</taxon>
        <taxon>Metazoa</taxon>
        <taxon>Chordata</taxon>
        <taxon>Craniata</taxon>
        <taxon>Vertebrata</taxon>
        <taxon>Euteleostomi</taxon>
        <taxon>Actinopterygii</taxon>
        <taxon>Neopterygii</taxon>
        <taxon>Teleostei</taxon>
        <taxon>Protacanthopterygii</taxon>
        <taxon>Salmoniformes</taxon>
        <taxon>Salmonidae</taxon>
        <taxon>Salmoninae</taxon>
        <taxon>Hucho</taxon>
    </lineage>
</organism>
<evidence type="ECO:0000256" key="2">
    <source>
        <dbReference type="ARBA" id="ARBA00023180"/>
    </source>
</evidence>
<keyword evidence="2" id="KW-0325">Glycoprotein</keyword>
<dbReference type="STRING" id="62062.ENSHHUP00000015913"/>
<dbReference type="PANTHER" id="PTHR10082:SF15">
    <property type="entry name" value="INTEGRIN BETA-2"/>
    <property type="match status" value="1"/>
</dbReference>
<dbReference type="GO" id="GO:0019901">
    <property type="term" value="F:protein kinase binding"/>
    <property type="evidence" value="ECO:0007669"/>
    <property type="project" value="TreeGrafter"/>
</dbReference>
<dbReference type="AlphaFoldDB" id="A0A4W5KFW1"/>
<evidence type="ECO:0000256" key="3">
    <source>
        <dbReference type="SAM" id="Phobius"/>
    </source>
</evidence>
<keyword evidence="6" id="KW-1185">Reference proteome</keyword>
<keyword evidence="3" id="KW-1133">Transmembrane helix</keyword>
<dbReference type="GO" id="GO:0009986">
    <property type="term" value="C:cell surface"/>
    <property type="evidence" value="ECO:0007669"/>
    <property type="project" value="TreeGrafter"/>
</dbReference>
<feature type="domain" description="Integrin beta subunit cytoplasmic" evidence="4">
    <location>
        <begin position="38"/>
        <end position="84"/>
    </location>
</feature>
<sequence length="84" mass="9392">MSVIIVLECPELPNIYKIIGGSIAAGAMIGLVILLIIKGLLYLKDLKEYRRFENERKKVKWMPGDNPLFKNATTTVANPTFIGE</sequence>
<evidence type="ECO:0000259" key="4">
    <source>
        <dbReference type="SMART" id="SM01241"/>
    </source>
</evidence>
<dbReference type="Gene3D" id="1.20.5.100">
    <property type="entry name" value="Cytochrome c1, transmembrane anchor, C-terminal"/>
    <property type="match status" value="1"/>
</dbReference>
<keyword evidence="3" id="KW-0472">Membrane</keyword>
<dbReference type="PRINTS" id="PR01186">
    <property type="entry name" value="INTEGRINB"/>
</dbReference>
<keyword evidence="3" id="KW-0812">Transmembrane</keyword>
<dbReference type="GO" id="GO:0033627">
    <property type="term" value="P:cell adhesion mediated by integrin"/>
    <property type="evidence" value="ECO:0007669"/>
    <property type="project" value="TreeGrafter"/>
</dbReference>